<feature type="region of interest" description="Disordered" evidence="1">
    <location>
        <begin position="171"/>
        <end position="307"/>
    </location>
</feature>
<accession>A0A0G4H441</accession>
<feature type="compositionally biased region" description="Acidic residues" evidence="1">
    <location>
        <begin position="241"/>
        <end position="259"/>
    </location>
</feature>
<evidence type="ECO:0000256" key="1">
    <source>
        <dbReference type="SAM" id="MobiDB-lite"/>
    </source>
</evidence>
<dbReference type="AlphaFoldDB" id="A0A0G4H441"/>
<reference evidence="2" key="1">
    <citation type="submission" date="2014-11" db="EMBL/GenBank/DDBJ databases">
        <authorList>
            <person name="Otto D Thomas"/>
            <person name="Naeem Raeece"/>
        </authorList>
    </citation>
    <scope>NUCLEOTIDE SEQUENCE</scope>
</reference>
<feature type="compositionally biased region" description="Gly residues" evidence="1">
    <location>
        <begin position="284"/>
        <end position="300"/>
    </location>
</feature>
<evidence type="ECO:0000313" key="2">
    <source>
        <dbReference type="EMBL" id="CEM38340.1"/>
    </source>
</evidence>
<dbReference type="VEuPathDB" id="CryptoDB:Cvel_24580"/>
<feature type="region of interest" description="Disordered" evidence="1">
    <location>
        <begin position="321"/>
        <end position="346"/>
    </location>
</feature>
<dbReference type="EMBL" id="CDMZ01001848">
    <property type="protein sequence ID" value="CEM38340.1"/>
    <property type="molecule type" value="Genomic_DNA"/>
</dbReference>
<proteinExistence type="predicted"/>
<name>A0A0G4H441_9ALVE</name>
<gene>
    <name evidence="2" type="ORF">Cvel_24580</name>
</gene>
<protein>
    <submittedName>
        <fullName evidence="2">Uncharacterized protein</fullName>
    </submittedName>
</protein>
<sequence length="346" mass="37280">MSSIVLHVSPPFSSYLFPFCSIAGTAGKLFAAPVHLMTFCYNTLKIPLDTIEMWSSNNTDFLCPTILLGPKTVADFATQAIKALEGGKWFPESYFKGFAPNGSQGLIAGVSPRDTSRKWVTDVHHLVDSHFIEFLQRSQADAVSILKEGSAHPPADSSEVERLDKRVDALKREGREGGRNGGGGGVEGEANDLAEVGQGGVEEVQEEGEKGRDAEEQKEEEWDIAMGEGEVTEGGGLFHSDEDDAEKENEDDAEKENEDDAKKEKELLKQLVEIQKKKKTANKGEGGPRGASKKGGGGLRVVGTQSQGFRRVAPTALAVRNESFSSSSSFSAGSGRPAGVYKARHY</sequence>
<organism evidence="2">
    <name type="scientific">Chromera velia CCMP2878</name>
    <dbReference type="NCBI Taxonomy" id="1169474"/>
    <lineage>
        <taxon>Eukaryota</taxon>
        <taxon>Sar</taxon>
        <taxon>Alveolata</taxon>
        <taxon>Colpodellida</taxon>
        <taxon>Chromeraceae</taxon>
        <taxon>Chromera</taxon>
    </lineage>
</organism>